<dbReference type="AlphaFoldDB" id="A0A8J6KJ81"/>
<dbReference type="SMART" id="SM00612">
    <property type="entry name" value="Kelch"/>
    <property type="match status" value="3"/>
</dbReference>
<comment type="caution">
    <text evidence="5">The sequence shown here is derived from an EMBL/GenBank/DDBJ whole genome shotgun (WGS) entry which is preliminary data.</text>
</comment>
<dbReference type="PANTHER" id="PTHR45972">
    <property type="entry name" value="BTB_2 DOMAIN-CONTAINING PROTEIN"/>
    <property type="match status" value="1"/>
</dbReference>
<dbReference type="PANTHER" id="PTHR45972:SF3">
    <property type="entry name" value="KELCH REPEAT AND BTB DOMAIN-CONTAINING PROTEIN 11"/>
    <property type="match status" value="1"/>
</dbReference>
<dbReference type="SUPFAM" id="SSF117281">
    <property type="entry name" value="Kelch motif"/>
    <property type="match status" value="1"/>
</dbReference>
<dbReference type="Gene3D" id="1.25.40.420">
    <property type="match status" value="1"/>
</dbReference>
<dbReference type="CDD" id="cd18484">
    <property type="entry name" value="BACK_KBTBD11_CMLAP"/>
    <property type="match status" value="1"/>
</dbReference>
<dbReference type="InterPro" id="IPR000210">
    <property type="entry name" value="BTB/POZ_dom"/>
</dbReference>
<proteinExistence type="predicted"/>
<dbReference type="InterPro" id="IPR006652">
    <property type="entry name" value="Kelch_1"/>
</dbReference>
<protein>
    <recommendedName>
        <fullName evidence="4">BTB domain-containing protein</fullName>
    </recommendedName>
</protein>
<dbReference type="OrthoDB" id="45365at2759"/>
<dbReference type="Pfam" id="PF00651">
    <property type="entry name" value="BTB"/>
    <property type="match status" value="1"/>
</dbReference>
<dbReference type="CDD" id="cd18275">
    <property type="entry name" value="BTB_POZ_KBTBD11"/>
    <property type="match status" value="1"/>
</dbReference>
<keyword evidence="6" id="KW-1185">Reference proteome</keyword>
<dbReference type="Gene3D" id="2.120.10.80">
    <property type="entry name" value="Kelch-type beta propeller"/>
    <property type="match status" value="1"/>
</dbReference>
<dbReference type="PROSITE" id="PS50097">
    <property type="entry name" value="BTB"/>
    <property type="match status" value="1"/>
</dbReference>
<keyword evidence="1" id="KW-0880">Kelch repeat</keyword>
<reference evidence="5" key="1">
    <citation type="thesis" date="2020" institute="ProQuest LLC" country="789 East Eisenhower Parkway, Ann Arbor, MI, USA">
        <title>Comparative Genomics and Chromosome Evolution.</title>
        <authorList>
            <person name="Mudd A.B."/>
        </authorList>
    </citation>
    <scope>NUCLEOTIDE SEQUENCE</scope>
    <source>
        <strain evidence="5">HN-11 Male</strain>
        <tissue evidence="5">Kidney and liver</tissue>
    </source>
</reference>
<evidence type="ECO:0000256" key="3">
    <source>
        <dbReference type="SAM" id="MobiDB-lite"/>
    </source>
</evidence>
<evidence type="ECO:0000256" key="2">
    <source>
        <dbReference type="ARBA" id="ARBA00022737"/>
    </source>
</evidence>
<sequence>MDTSLSIAPYPSDLKVNDGQHSGTSAKRTCEYSGPPADGLEASESSGKLAHSSQKDSLPHTNGGYSLGSDTVVQTMHSLEISRQVTYNDAEDISVSEPLSEGSIALCGSQWDMNSVSELEEDGEERSLSESVSISEYLPASARQRNADFGPTEANFGGSGGNLERNNTELLSQPDLVIEVTGGQRIKAHKSILAEKSDYFRARSSRDILKIKGISYQTLQLLVDYIYSSKLEVKQENVVEVISGAKFLQIPCAVQCAMDSMRSQISLKNCYQILYIAKKQRLNELKEAAYKFMSDHFLQVLRDPNVYGRLTGAERDLILQRRMDGKQCLVVAEINDAFERMSSSSRPQSRESSRPQSPSSIVSIDDDGTTYQVHCFTANSKRWQSLTKIPEEANTKGCGVCVLYNYLFIAGGIKGSGDKAKLCDQVFCYNPLTDTWDKVRPLSQPRSQLKLVALDGYLYAIGGECLFTVEKYDPRLDRWSAVASLPKGAFAVAHEATTCNGEIYVSGGTLFYRLLKYDPKRNEWQECPYNNSRRRSAGMVSHKGCIYRFDVSREHGLSVFTYNSMARHWSEGVNLRPGPGPPPPSLPFRCTVIGGNIYCLNRSVTLRVPLPPEGTGGEMASCELELFPSPEEAKGVLFPFVLSLPENKS</sequence>
<dbReference type="Pfam" id="PF01344">
    <property type="entry name" value="Kelch_1"/>
    <property type="match status" value="2"/>
</dbReference>
<dbReference type="Proteomes" id="UP000770717">
    <property type="component" value="Unassembled WGS sequence"/>
</dbReference>
<evidence type="ECO:0000256" key="1">
    <source>
        <dbReference type="ARBA" id="ARBA00022441"/>
    </source>
</evidence>
<dbReference type="Gene3D" id="3.30.710.10">
    <property type="entry name" value="Potassium Channel Kv1.1, Chain A"/>
    <property type="match status" value="1"/>
</dbReference>
<evidence type="ECO:0000313" key="5">
    <source>
        <dbReference type="EMBL" id="KAG9493805.1"/>
    </source>
</evidence>
<dbReference type="SMART" id="SM00225">
    <property type="entry name" value="BTB"/>
    <property type="match status" value="1"/>
</dbReference>
<dbReference type="InterPro" id="IPR052310">
    <property type="entry name" value="Kelch/BTB_domain_protein"/>
</dbReference>
<dbReference type="InterPro" id="IPR015915">
    <property type="entry name" value="Kelch-typ_b-propeller"/>
</dbReference>
<dbReference type="InterPro" id="IPR011333">
    <property type="entry name" value="SKP1/BTB/POZ_sf"/>
</dbReference>
<keyword evidence="2" id="KW-0677">Repeat</keyword>
<evidence type="ECO:0000313" key="6">
    <source>
        <dbReference type="Proteomes" id="UP000770717"/>
    </source>
</evidence>
<feature type="region of interest" description="Disordered" evidence="3">
    <location>
        <begin position="1"/>
        <end position="65"/>
    </location>
</feature>
<feature type="domain" description="BTB" evidence="4">
    <location>
        <begin position="174"/>
        <end position="235"/>
    </location>
</feature>
<dbReference type="EMBL" id="WNTK01000001">
    <property type="protein sequence ID" value="KAG9493805.1"/>
    <property type="molecule type" value="Genomic_DNA"/>
</dbReference>
<accession>A0A8J6KJ81</accession>
<gene>
    <name evidence="5" type="ORF">GDO78_001598</name>
</gene>
<feature type="region of interest" description="Disordered" evidence="3">
    <location>
        <begin position="340"/>
        <end position="366"/>
    </location>
</feature>
<feature type="compositionally biased region" description="Polar residues" evidence="3">
    <location>
        <begin position="43"/>
        <end position="52"/>
    </location>
</feature>
<organism evidence="5 6">
    <name type="scientific">Eleutherodactylus coqui</name>
    <name type="common">Puerto Rican coqui</name>
    <dbReference type="NCBI Taxonomy" id="57060"/>
    <lineage>
        <taxon>Eukaryota</taxon>
        <taxon>Metazoa</taxon>
        <taxon>Chordata</taxon>
        <taxon>Craniata</taxon>
        <taxon>Vertebrata</taxon>
        <taxon>Euteleostomi</taxon>
        <taxon>Amphibia</taxon>
        <taxon>Batrachia</taxon>
        <taxon>Anura</taxon>
        <taxon>Neobatrachia</taxon>
        <taxon>Hyloidea</taxon>
        <taxon>Eleutherodactylidae</taxon>
        <taxon>Eleutherodactylinae</taxon>
        <taxon>Eleutherodactylus</taxon>
        <taxon>Eleutherodactylus</taxon>
    </lineage>
</organism>
<evidence type="ECO:0000259" key="4">
    <source>
        <dbReference type="PROSITE" id="PS50097"/>
    </source>
</evidence>
<name>A0A8J6KJ81_ELECQ</name>
<dbReference type="SUPFAM" id="SSF54695">
    <property type="entry name" value="POZ domain"/>
    <property type="match status" value="1"/>
</dbReference>